<name>A0ABN2AS74_9MICO</name>
<dbReference type="EMBL" id="BAAALX010000018">
    <property type="protein sequence ID" value="GAA1524699.1"/>
    <property type="molecule type" value="Genomic_DNA"/>
</dbReference>
<feature type="compositionally biased region" description="Polar residues" evidence="2">
    <location>
        <begin position="8"/>
        <end position="22"/>
    </location>
</feature>
<feature type="domain" description="Cell envelope-related transcriptional attenuator" evidence="4">
    <location>
        <begin position="121"/>
        <end position="263"/>
    </location>
</feature>
<dbReference type="PANTHER" id="PTHR33392">
    <property type="entry name" value="POLYISOPRENYL-TEICHOIC ACID--PEPTIDOGLYCAN TEICHOIC ACID TRANSFERASE TAGU"/>
    <property type="match status" value="1"/>
</dbReference>
<evidence type="ECO:0000256" key="2">
    <source>
        <dbReference type="SAM" id="MobiDB-lite"/>
    </source>
</evidence>
<keyword evidence="3" id="KW-0812">Transmembrane</keyword>
<evidence type="ECO:0000259" key="4">
    <source>
        <dbReference type="Pfam" id="PF03816"/>
    </source>
</evidence>
<evidence type="ECO:0000313" key="5">
    <source>
        <dbReference type="EMBL" id="GAA1524699.1"/>
    </source>
</evidence>
<organism evidence="5 6">
    <name type="scientific">Brevibacterium permense</name>
    <dbReference type="NCBI Taxonomy" id="234834"/>
    <lineage>
        <taxon>Bacteria</taxon>
        <taxon>Bacillati</taxon>
        <taxon>Actinomycetota</taxon>
        <taxon>Actinomycetes</taxon>
        <taxon>Micrococcales</taxon>
        <taxon>Brevibacteriaceae</taxon>
        <taxon>Brevibacterium</taxon>
    </lineage>
</organism>
<evidence type="ECO:0000313" key="6">
    <source>
        <dbReference type="Proteomes" id="UP001500177"/>
    </source>
</evidence>
<keyword evidence="3" id="KW-1133">Transmembrane helix</keyword>
<gene>
    <name evidence="5" type="ORF">GCM10009690_30110</name>
</gene>
<comment type="caution">
    <text evidence="5">The sequence shown here is derived from an EMBL/GenBank/DDBJ whole genome shotgun (WGS) entry which is preliminary data.</text>
</comment>
<keyword evidence="3" id="KW-0472">Membrane</keyword>
<dbReference type="PANTHER" id="PTHR33392:SF6">
    <property type="entry name" value="POLYISOPRENYL-TEICHOIC ACID--PEPTIDOGLYCAN TEICHOIC ACID TRANSFERASE TAGU"/>
    <property type="match status" value="1"/>
</dbReference>
<keyword evidence="6" id="KW-1185">Reference proteome</keyword>
<dbReference type="NCBIfam" id="TIGR00350">
    <property type="entry name" value="lytR_cpsA_psr"/>
    <property type="match status" value="1"/>
</dbReference>
<comment type="similarity">
    <text evidence="1">Belongs to the LytR/CpsA/Psr (LCP) family.</text>
</comment>
<protein>
    <submittedName>
        <fullName evidence="5">LCP family protein</fullName>
    </submittedName>
</protein>
<reference evidence="5 6" key="1">
    <citation type="journal article" date="2019" name="Int. J. Syst. Evol. Microbiol.">
        <title>The Global Catalogue of Microorganisms (GCM) 10K type strain sequencing project: providing services to taxonomists for standard genome sequencing and annotation.</title>
        <authorList>
            <consortium name="The Broad Institute Genomics Platform"/>
            <consortium name="The Broad Institute Genome Sequencing Center for Infectious Disease"/>
            <person name="Wu L."/>
            <person name="Ma J."/>
        </authorList>
    </citation>
    <scope>NUCLEOTIDE SEQUENCE [LARGE SCALE GENOMIC DNA]</scope>
    <source>
        <strain evidence="5 6">JCM 13318</strain>
    </source>
</reference>
<accession>A0ABN2AS74</accession>
<dbReference type="Proteomes" id="UP001500177">
    <property type="component" value="Unassembled WGS sequence"/>
</dbReference>
<evidence type="ECO:0000256" key="3">
    <source>
        <dbReference type="SAM" id="Phobius"/>
    </source>
</evidence>
<feature type="transmembrane region" description="Helical" evidence="3">
    <location>
        <begin position="46"/>
        <end position="66"/>
    </location>
</feature>
<evidence type="ECO:0000256" key="1">
    <source>
        <dbReference type="ARBA" id="ARBA00006068"/>
    </source>
</evidence>
<proteinExistence type="inferred from homology"/>
<sequence length="362" mass="39555">MTPAPGADSSNPGVPMTDNTTFDDLFDHQNEEPQRPRKKKRVWRKVLVALLIVVILGVLGIGLYVWSVGRSFDKNANQLNDEQVFGKDSAGGKDGDGTNILLLGSDEPMDNVDVNDSRGLRSDTIMVMHLPESGGNVQIMSIPRDTYVDIEGHGKAKINAALSYGGLPLAVSTVSDFIGTDLDHVAIIDFEGFKALTDSLGGVTVNSEQAFEKNGHTFTQGENVLNGDEALTFVRERKQFQDGDFQRARNQQAFIRGLTNEMISADTLSNPKKIQDMVKNFAPYMYVDSGMDAKYISATAFNMRDVRPGDIEFFTAPVAGVGTSPDGQSIVNVDEDELKKVRDAFKNDTVADYVQNAPEAHL</sequence>
<dbReference type="InterPro" id="IPR004474">
    <property type="entry name" value="LytR_CpsA_psr"/>
</dbReference>
<dbReference type="Pfam" id="PF03816">
    <property type="entry name" value="LytR_cpsA_psr"/>
    <property type="match status" value="1"/>
</dbReference>
<dbReference type="InterPro" id="IPR050922">
    <property type="entry name" value="LytR/CpsA/Psr_CW_biosynth"/>
</dbReference>
<feature type="region of interest" description="Disordered" evidence="2">
    <location>
        <begin position="1"/>
        <end position="39"/>
    </location>
</feature>
<feature type="compositionally biased region" description="Basic and acidic residues" evidence="2">
    <location>
        <begin position="25"/>
        <end position="35"/>
    </location>
</feature>
<dbReference type="Gene3D" id="3.40.630.190">
    <property type="entry name" value="LCP protein"/>
    <property type="match status" value="1"/>
</dbReference>